<gene>
    <name evidence="1" type="ORF">AN477_01995</name>
</gene>
<sequence length="61" mass="7346">MLHEQYWGDSGDEWAYEDAFRMKKDKDDQEVLRTPVTRLISNPKFELPRHVIVLSIPYPHF</sequence>
<protein>
    <submittedName>
        <fullName evidence="1">Uncharacterized protein</fullName>
    </submittedName>
</protein>
<name>A0A0P9GWK4_9BACL</name>
<evidence type="ECO:0000313" key="1">
    <source>
        <dbReference type="EMBL" id="KPV45699.1"/>
    </source>
</evidence>
<proteinExistence type="predicted"/>
<dbReference type="AlphaFoldDB" id="A0A0P9GWK4"/>
<accession>A0A0P9GWK4</accession>
<evidence type="ECO:0000313" key="2">
    <source>
        <dbReference type="Proteomes" id="UP000050482"/>
    </source>
</evidence>
<dbReference type="EMBL" id="LJCO01000008">
    <property type="protein sequence ID" value="KPV45699.1"/>
    <property type="molecule type" value="Genomic_DNA"/>
</dbReference>
<reference evidence="1 2" key="1">
    <citation type="submission" date="2015-09" db="EMBL/GenBank/DDBJ databases">
        <title>Draft genome sequence of Alicyclobacillus ferrooxydans DSM 22381.</title>
        <authorList>
            <person name="Hemp J."/>
        </authorList>
    </citation>
    <scope>NUCLEOTIDE SEQUENCE [LARGE SCALE GENOMIC DNA]</scope>
    <source>
        <strain evidence="1 2">TC-34</strain>
    </source>
</reference>
<dbReference type="Proteomes" id="UP000050482">
    <property type="component" value="Unassembled WGS sequence"/>
</dbReference>
<organism evidence="1 2">
    <name type="scientific">Alicyclobacillus ferrooxydans</name>
    <dbReference type="NCBI Taxonomy" id="471514"/>
    <lineage>
        <taxon>Bacteria</taxon>
        <taxon>Bacillati</taxon>
        <taxon>Bacillota</taxon>
        <taxon>Bacilli</taxon>
        <taxon>Bacillales</taxon>
        <taxon>Alicyclobacillaceae</taxon>
        <taxon>Alicyclobacillus</taxon>
    </lineage>
</organism>
<keyword evidence="2" id="KW-1185">Reference proteome</keyword>
<dbReference type="PATRIC" id="fig|471514.4.peg.408"/>
<comment type="caution">
    <text evidence="1">The sequence shown here is derived from an EMBL/GenBank/DDBJ whole genome shotgun (WGS) entry which is preliminary data.</text>
</comment>